<protein>
    <recommendedName>
        <fullName evidence="5">Ribosomal RNA large subunit methyltransferase H</fullName>
        <ecNumber evidence="5">2.1.1.177</ecNumber>
    </recommendedName>
    <alternativeName>
        <fullName evidence="5">23S rRNA (pseudouridine1915-N3)-methyltransferase</fullName>
    </alternativeName>
    <alternativeName>
        <fullName evidence="5">23S rRNA m3Psi1915 methyltransferase</fullName>
    </alternativeName>
    <alternativeName>
        <fullName evidence="5">rRNA (pseudouridine-N3-)-methyltransferase RlmH</fullName>
    </alternativeName>
</protein>
<dbReference type="EC" id="2.1.1.177" evidence="5"/>
<evidence type="ECO:0000256" key="1">
    <source>
        <dbReference type="ARBA" id="ARBA00022603"/>
    </source>
</evidence>
<keyword evidence="5" id="KW-0698">rRNA processing</keyword>
<comment type="function">
    <text evidence="5">Specifically methylates the pseudouridine at position 1915 (m3Psi1915) in 23S rRNA.</text>
</comment>
<keyword evidence="1 5" id="KW-0489">Methyltransferase</keyword>
<keyword evidence="5" id="KW-0963">Cytoplasm</keyword>
<comment type="subcellular location">
    <subcellularLocation>
        <location evidence="5">Cytoplasm</location>
    </subcellularLocation>
</comment>
<dbReference type="PANTHER" id="PTHR33603">
    <property type="entry name" value="METHYLTRANSFERASE"/>
    <property type="match status" value="1"/>
</dbReference>
<evidence type="ECO:0000256" key="3">
    <source>
        <dbReference type="ARBA" id="ARBA00022691"/>
    </source>
</evidence>
<dbReference type="SUPFAM" id="SSF75217">
    <property type="entry name" value="alpha/beta knot"/>
    <property type="match status" value="1"/>
</dbReference>
<name>A0A917E3E8_9HYPH</name>
<dbReference type="CDD" id="cd18081">
    <property type="entry name" value="RlmH-like"/>
    <property type="match status" value="1"/>
</dbReference>
<dbReference type="InterPro" id="IPR003742">
    <property type="entry name" value="RlmH-like"/>
</dbReference>
<dbReference type="PANTHER" id="PTHR33603:SF1">
    <property type="entry name" value="RIBOSOMAL RNA LARGE SUBUNIT METHYLTRANSFERASE H"/>
    <property type="match status" value="1"/>
</dbReference>
<keyword evidence="7" id="KW-1185">Reference proteome</keyword>
<reference evidence="6" key="2">
    <citation type="submission" date="2020-09" db="EMBL/GenBank/DDBJ databases">
        <authorList>
            <person name="Sun Q."/>
            <person name="Zhou Y."/>
        </authorList>
    </citation>
    <scope>NUCLEOTIDE SEQUENCE</scope>
    <source>
        <strain evidence="6">CGMCC 1.15367</strain>
    </source>
</reference>
<dbReference type="GO" id="GO:0070038">
    <property type="term" value="F:rRNA (pseudouridine-N3-)-methyltransferase activity"/>
    <property type="evidence" value="ECO:0007669"/>
    <property type="project" value="UniProtKB-UniRule"/>
</dbReference>
<dbReference type="HAMAP" id="MF_00658">
    <property type="entry name" value="23SrRNA_methyltr_H"/>
    <property type="match status" value="1"/>
</dbReference>
<dbReference type="GO" id="GO:0005737">
    <property type="term" value="C:cytoplasm"/>
    <property type="evidence" value="ECO:0007669"/>
    <property type="project" value="UniProtKB-SubCell"/>
</dbReference>
<evidence type="ECO:0000256" key="5">
    <source>
        <dbReference type="HAMAP-Rule" id="MF_00658"/>
    </source>
</evidence>
<dbReference type="EMBL" id="BMIQ01000002">
    <property type="protein sequence ID" value="GGD97114.1"/>
    <property type="molecule type" value="Genomic_DNA"/>
</dbReference>
<comment type="catalytic activity">
    <reaction evidence="5">
        <text>pseudouridine(1915) in 23S rRNA + S-adenosyl-L-methionine = N(3)-methylpseudouridine(1915) in 23S rRNA + S-adenosyl-L-homocysteine + H(+)</text>
        <dbReference type="Rhea" id="RHEA:42752"/>
        <dbReference type="Rhea" id="RHEA-COMP:10221"/>
        <dbReference type="Rhea" id="RHEA-COMP:10222"/>
        <dbReference type="ChEBI" id="CHEBI:15378"/>
        <dbReference type="ChEBI" id="CHEBI:57856"/>
        <dbReference type="ChEBI" id="CHEBI:59789"/>
        <dbReference type="ChEBI" id="CHEBI:65314"/>
        <dbReference type="ChEBI" id="CHEBI:74486"/>
        <dbReference type="EC" id="2.1.1.177"/>
    </reaction>
</comment>
<comment type="subunit">
    <text evidence="5">Homodimer.</text>
</comment>
<dbReference type="InterPro" id="IPR029026">
    <property type="entry name" value="tRNA_m1G_MTases_N"/>
</dbReference>
<dbReference type="Proteomes" id="UP000644699">
    <property type="component" value="Unassembled WGS sequence"/>
</dbReference>
<dbReference type="InterPro" id="IPR029028">
    <property type="entry name" value="Alpha/beta_knot_MTases"/>
</dbReference>
<comment type="similarity">
    <text evidence="4 5">Belongs to the RNA methyltransferase RlmH family.</text>
</comment>
<evidence type="ECO:0000256" key="4">
    <source>
        <dbReference type="ARBA" id="ARBA00038303"/>
    </source>
</evidence>
<keyword evidence="3 5" id="KW-0949">S-adenosyl-L-methionine</keyword>
<keyword evidence="2 5" id="KW-0808">Transferase</keyword>
<dbReference type="RefSeq" id="WP_188907597.1">
    <property type="nucleotide sequence ID" value="NZ_BMIQ01000002.1"/>
</dbReference>
<sequence length="160" mass="17540">MRVTVAAVGRMKAGLERELAQRYFDRLAKAGGAIGLDYAGLLEETESRAQTVAERKRDEAGRLLAALPDKAALCLLDETGKTFSSEEFANRLATIRDEGQRDLAILIGGPDGLDPELRARARLVVAFGAMTWPHQIVRILLAEQLYRAATILSGHPYHRA</sequence>
<accession>A0A917E3E8</accession>
<dbReference type="PIRSF" id="PIRSF004505">
    <property type="entry name" value="MT_bac"/>
    <property type="match status" value="1"/>
</dbReference>
<dbReference type="AlphaFoldDB" id="A0A917E3E8"/>
<evidence type="ECO:0000313" key="7">
    <source>
        <dbReference type="Proteomes" id="UP000644699"/>
    </source>
</evidence>
<organism evidence="6 7">
    <name type="scientific">Aureimonas endophytica</name>
    <dbReference type="NCBI Taxonomy" id="2027858"/>
    <lineage>
        <taxon>Bacteria</taxon>
        <taxon>Pseudomonadati</taxon>
        <taxon>Pseudomonadota</taxon>
        <taxon>Alphaproteobacteria</taxon>
        <taxon>Hyphomicrobiales</taxon>
        <taxon>Aurantimonadaceae</taxon>
        <taxon>Aureimonas</taxon>
    </lineage>
</organism>
<feature type="binding site" evidence="5">
    <location>
        <position position="108"/>
    </location>
    <ligand>
        <name>S-adenosyl-L-methionine</name>
        <dbReference type="ChEBI" id="CHEBI:59789"/>
    </ligand>
</feature>
<reference evidence="6" key="1">
    <citation type="journal article" date="2014" name="Int. J. Syst. Evol. Microbiol.">
        <title>Complete genome sequence of Corynebacterium casei LMG S-19264T (=DSM 44701T), isolated from a smear-ripened cheese.</title>
        <authorList>
            <consortium name="US DOE Joint Genome Institute (JGI-PGF)"/>
            <person name="Walter F."/>
            <person name="Albersmeier A."/>
            <person name="Kalinowski J."/>
            <person name="Ruckert C."/>
        </authorList>
    </citation>
    <scope>NUCLEOTIDE SEQUENCE</scope>
    <source>
        <strain evidence="6">CGMCC 1.15367</strain>
    </source>
</reference>
<feature type="binding site" evidence="5">
    <location>
        <begin position="127"/>
        <end position="132"/>
    </location>
    <ligand>
        <name>S-adenosyl-L-methionine</name>
        <dbReference type="ChEBI" id="CHEBI:59789"/>
    </ligand>
</feature>
<proteinExistence type="inferred from homology"/>
<feature type="binding site" evidence="5">
    <location>
        <position position="76"/>
    </location>
    <ligand>
        <name>S-adenosyl-L-methionine</name>
        <dbReference type="ChEBI" id="CHEBI:59789"/>
    </ligand>
</feature>
<evidence type="ECO:0000313" key="6">
    <source>
        <dbReference type="EMBL" id="GGD97114.1"/>
    </source>
</evidence>
<dbReference type="Gene3D" id="3.40.1280.10">
    <property type="match status" value="1"/>
</dbReference>
<comment type="caution">
    <text evidence="6">The sequence shown here is derived from an EMBL/GenBank/DDBJ whole genome shotgun (WGS) entry which is preliminary data.</text>
</comment>
<gene>
    <name evidence="5 6" type="primary">rlmH</name>
    <name evidence="6" type="ORF">GCM10011390_14850</name>
</gene>
<dbReference type="Pfam" id="PF02590">
    <property type="entry name" value="SPOUT_MTase"/>
    <property type="match status" value="1"/>
</dbReference>
<evidence type="ECO:0000256" key="2">
    <source>
        <dbReference type="ARBA" id="ARBA00022679"/>
    </source>
</evidence>
<dbReference type="NCBIfam" id="NF000989">
    <property type="entry name" value="PRK00103.2-3"/>
    <property type="match status" value="1"/>
</dbReference>